<proteinExistence type="predicted"/>
<evidence type="ECO:0000313" key="3">
    <source>
        <dbReference type="EMBL" id="PWN36757.1"/>
    </source>
</evidence>
<feature type="transmembrane region" description="Helical" evidence="2">
    <location>
        <begin position="121"/>
        <end position="140"/>
    </location>
</feature>
<reference evidence="3 4" key="1">
    <citation type="journal article" date="2018" name="Mol. Biol. Evol.">
        <title>Broad Genomic Sampling Reveals a Smut Pathogenic Ancestry of the Fungal Clade Ustilaginomycotina.</title>
        <authorList>
            <person name="Kijpornyongpan T."/>
            <person name="Mondo S.J."/>
            <person name="Barry K."/>
            <person name="Sandor L."/>
            <person name="Lee J."/>
            <person name="Lipzen A."/>
            <person name="Pangilinan J."/>
            <person name="LaButti K."/>
            <person name="Hainaut M."/>
            <person name="Henrissat B."/>
            <person name="Grigoriev I.V."/>
            <person name="Spatafora J.W."/>
            <person name="Aime M.C."/>
        </authorList>
    </citation>
    <scope>NUCLEOTIDE SEQUENCE [LARGE SCALE GENOMIC DNA]</scope>
    <source>
        <strain evidence="3 4">MCA 3882</strain>
    </source>
</reference>
<dbReference type="AlphaFoldDB" id="A0A316VGI8"/>
<evidence type="ECO:0000256" key="2">
    <source>
        <dbReference type="SAM" id="Phobius"/>
    </source>
</evidence>
<organism evidence="3 4">
    <name type="scientific">Meira miltonrushii</name>
    <dbReference type="NCBI Taxonomy" id="1280837"/>
    <lineage>
        <taxon>Eukaryota</taxon>
        <taxon>Fungi</taxon>
        <taxon>Dikarya</taxon>
        <taxon>Basidiomycota</taxon>
        <taxon>Ustilaginomycotina</taxon>
        <taxon>Exobasidiomycetes</taxon>
        <taxon>Exobasidiales</taxon>
        <taxon>Brachybasidiaceae</taxon>
        <taxon>Meira</taxon>
    </lineage>
</organism>
<protein>
    <submittedName>
        <fullName evidence="3">Uncharacterized protein</fullName>
    </submittedName>
</protein>
<feature type="compositionally biased region" description="Low complexity" evidence="1">
    <location>
        <begin position="49"/>
        <end position="71"/>
    </location>
</feature>
<feature type="transmembrane region" description="Helical" evidence="2">
    <location>
        <begin position="94"/>
        <end position="115"/>
    </location>
</feature>
<feature type="region of interest" description="Disordered" evidence="1">
    <location>
        <begin position="1"/>
        <end position="36"/>
    </location>
</feature>
<keyword evidence="2" id="KW-0472">Membrane</keyword>
<feature type="region of interest" description="Disordered" evidence="1">
    <location>
        <begin position="211"/>
        <end position="235"/>
    </location>
</feature>
<dbReference type="Proteomes" id="UP000245771">
    <property type="component" value="Unassembled WGS sequence"/>
</dbReference>
<dbReference type="InParanoid" id="A0A316VGI8"/>
<keyword evidence="2" id="KW-0812">Transmembrane</keyword>
<feature type="region of interest" description="Disordered" evidence="1">
    <location>
        <begin position="49"/>
        <end position="79"/>
    </location>
</feature>
<evidence type="ECO:0000313" key="4">
    <source>
        <dbReference type="Proteomes" id="UP000245771"/>
    </source>
</evidence>
<keyword evidence="2" id="KW-1133">Transmembrane helix</keyword>
<name>A0A316VGI8_9BASI</name>
<sequence>MSSTPSTFARAQMAIRPKIKPKSPLRRQSVTVTSSPTSPIHPITTMFNKSPSTSSSLSGHGTLSTSTSASSDMDRQSHPATAATVKVGELELSLPLLATSGVGIFVGALLLRAIYTFSTSIVRLFVMVIAVWAFLTFSQLNDRQKERQQRKKIMEERTTATGGINLTQADFEKYGIGVKHSTPTNNGGGVGYASGYGHARYPTANATLQSHSSYASDGKTRNLLSPHQRFANHST</sequence>
<evidence type="ECO:0000256" key="1">
    <source>
        <dbReference type="SAM" id="MobiDB-lite"/>
    </source>
</evidence>
<keyword evidence="4" id="KW-1185">Reference proteome</keyword>
<dbReference type="RefSeq" id="XP_025357059.1">
    <property type="nucleotide sequence ID" value="XM_025497514.1"/>
</dbReference>
<dbReference type="EMBL" id="KZ819602">
    <property type="protein sequence ID" value="PWN36757.1"/>
    <property type="molecule type" value="Genomic_DNA"/>
</dbReference>
<accession>A0A316VGI8</accession>
<dbReference type="GeneID" id="37019295"/>
<gene>
    <name evidence="3" type="ORF">FA14DRAFT_152180</name>
</gene>